<reference evidence="2 3" key="1">
    <citation type="journal article" date="2020" name="Insects">
        <title>Bacteria Belonging to Pseudomonas typographi sp. nov. from the Bark Beetle Ips typographus Have Genomic Potential to Aid in the Host Ecology.</title>
        <authorList>
            <person name="Peral-Aranega E."/>
            <person name="Saati-Santamaria Z."/>
            <person name="Kolarik M."/>
            <person name="Rivas R."/>
            <person name="Garcia-Fraile P."/>
        </authorList>
    </citation>
    <scope>NUCLEOTIDE SEQUENCE [LARGE SCALE GENOMIC DNA]</scope>
    <source>
        <strain evidence="2 3">CA3A</strain>
    </source>
</reference>
<evidence type="ECO:0000256" key="1">
    <source>
        <dbReference type="SAM" id="Phobius"/>
    </source>
</evidence>
<dbReference type="EMBL" id="JAAOCA010000033">
    <property type="protein sequence ID" value="MBD1601340.1"/>
    <property type="molecule type" value="Genomic_DNA"/>
</dbReference>
<keyword evidence="1" id="KW-0472">Membrane</keyword>
<evidence type="ECO:0000313" key="2">
    <source>
        <dbReference type="EMBL" id="MBD1601340.1"/>
    </source>
</evidence>
<feature type="transmembrane region" description="Helical" evidence="1">
    <location>
        <begin position="94"/>
        <end position="118"/>
    </location>
</feature>
<protein>
    <submittedName>
        <fullName evidence="2">Uncharacterized protein</fullName>
    </submittedName>
</protein>
<dbReference type="PANTHER" id="PTHR35008">
    <property type="entry name" value="BLL4482 PROTEIN-RELATED"/>
    <property type="match status" value="1"/>
</dbReference>
<dbReference type="Proteomes" id="UP000805841">
    <property type="component" value="Unassembled WGS sequence"/>
</dbReference>
<organism evidence="2 3">
    <name type="scientific">Pseudomonas typographi</name>
    <dbReference type="NCBI Taxonomy" id="2715964"/>
    <lineage>
        <taxon>Bacteria</taxon>
        <taxon>Pseudomonadati</taxon>
        <taxon>Pseudomonadota</taxon>
        <taxon>Gammaproteobacteria</taxon>
        <taxon>Pseudomonadales</taxon>
        <taxon>Pseudomonadaceae</taxon>
        <taxon>Pseudomonas</taxon>
    </lineage>
</organism>
<keyword evidence="3" id="KW-1185">Reference proteome</keyword>
<evidence type="ECO:0000313" key="3">
    <source>
        <dbReference type="Proteomes" id="UP000805841"/>
    </source>
</evidence>
<keyword evidence="1" id="KW-1133">Transmembrane helix</keyword>
<keyword evidence="1" id="KW-0812">Transmembrane</keyword>
<dbReference type="RefSeq" id="WP_190424523.1">
    <property type="nucleotide sequence ID" value="NZ_JAAOCA010000033.1"/>
</dbReference>
<dbReference type="InterPro" id="IPR051459">
    <property type="entry name" value="Cytochrome_c-type_DH"/>
</dbReference>
<sequence length="125" mass="13850">MRDGIRANGANHYPATPYTAYRGLPGSNIQALHTYFTHGVSAVDEPVARTQLAFAFNQRWLIKGWNLLFLKGEPPPITPLAEDKVARGRYLVDTLGHCGLCYTPCNLVAVLALLMLALSRRTRAR</sequence>
<accession>A0ABR7Z719</accession>
<dbReference type="PANTHER" id="PTHR35008:SF9">
    <property type="entry name" value="CYTOCHROME C DOMAIN-CONTAINING PROTEIN"/>
    <property type="match status" value="1"/>
</dbReference>
<name>A0ABR7Z719_9PSED</name>
<comment type="caution">
    <text evidence="2">The sequence shown here is derived from an EMBL/GenBank/DDBJ whole genome shotgun (WGS) entry which is preliminary data.</text>
</comment>
<proteinExistence type="predicted"/>
<gene>
    <name evidence="2" type="ORF">HAQ05_21935</name>
</gene>